<proteinExistence type="predicted"/>
<reference evidence="1" key="1">
    <citation type="submission" date="2019-11" db="UniProtKB">
        <authorList>
            <consortium name="WormBaseParasite"/>
        </authorList>
    </citation>
    <scope>IDENTIFICATION</scope>
</reference>
<name>A0A5K3FX85_MESCO</name>
<evidence type="ECO:0000313" key="1">
    <source>
        <dbReference type="WBParaSite" id="MCU_012532-RA"/>
    </source>
</evidence>
<sequence>MYGVGCAIDYFSIRRKRTRLLAIEHYKSMFPERVPTKVETVYADVIQPWSPHR</sequence>
<dbReference type="AlphaFoldDB" id="A0A5K3FX85"/>
<dbReference type="WBParaSite" id="MCU_012532-RA">
    <property type="protein sequence ID" value="MCU_012532-RA"/>
    <property type="gene ID" value="MCU_012532"/>
</dbReference>
<accession>A0A5K3FX85</accession>
<protein>
    <submittedName>
        <fullName evidence="1">Transposase</fullName>
    </submittedName>
</protein>
<organism evidence="1">
    <name type="scientific">Mesocestoides corti</name>
    <name type="common">Flatworm</name>
    <dbReference type="NCBI Taxonomy" id="53468"/>
    <lineage>
        <taxon>Eukaryota</taxon>
        <taxon>Metazoa</taxon>
        <taxon>Spiralia</taxon>
        <taxon>Lophotrochozoa</taxon>
        <taxon>Platyhelminthes</taxon>
        <taxon>Cestoda</taxon>
        <taxon>Eucestoda</taxon>
        <taxon>Cyclophyllidea</taxon>
        <taxon>Mesocestoididae</taxon>
        <taxon>Mesocestoides</taxon>
    </lineage>
</organism>